<dbReference type="InterPro" id="IPR020930">
    <property type="entry name" value="Ribosomal_uL5_bac-type"/>
</dbReference>
<name>A0A0M2UY33_9BACT</name>
<dbReference type="GO" id="GO:0000049">
    <property type="term" value="F:tRNA binding"/>
    <property type="evidence" value="ECO:0007669"/>
    <property type="project" value="UniProtKB-UniRule"/>
</dbReference>
<evidence type="ECO:0000259" key="8">
    <source>
        <dbReference type="Pfam" id="PF00673"/>
    </source>
</evidence>
<evidence type="ECO:0000313" key="10">
    <source>
        <dbReference type="Proteomes" id="UP000034954"/>
    </source>
</evidence>
<dbReference type="AlphaFoldDB" id="A0A0M2UY33"/>
<dbReference type="GO" id="GO:0003735">
    <property type="term" value="F:structural constituent of ribosome"/>
    <property type="evidence" value="ECO:0007669"/>
    <property type="project" value="InterPro"/>
</dbReference>
<dbReference type="NCBIfam" id="NF000585">
    <property type="entry name" value="PRK00010.1"/>
    <property type="match status" value="1"/>
</dbReference>
<dbReference type="InterPro" id="IPR031309">
    <property type="entry name" value="Ribosomal_uL5_C"/>
</dbReference>
<dbReference type="InterPro" id="IPR031310">
    <property type="entry name" value="Ribosomal_uL5_N"/>
</dbReference>
<dbReference type="GO" id="GO:0006412">
    <property type="term" value="P:translation"/>
    <property type="evidence" value="ECO:0007669"/>
    <property type="project" value="UniProtKB-UniRule"/>
</dbReference>
<proteinExistence type="inferred from homology"/>
<dbReference type="SUPFAM" id="SSF55282">
    <property type="entry name" value="RL5-like"/>
    <property type="match status" value="1"/>
</dbReference>
<dbReference type="PIRSF" id="PIRSF002161">
    <property type="entry name" value="Ribosomal_L5"/>
    <property type="match status" value="1"/>
</dbReference>
<sequence>MARLIEKYKQQVVPQLIEKFKYKNTISVPRIQKIVVNMGIGRSTENKKLIEEATKHLTVITGQKPLVTKAKKAISGFKLRKDQAIGCKVTLRGRRMYEFLDRLISIVLPRIRDFRGLSPKSFDGRGNYTIGLTEQIVFPEITIESVEFVQGMDITIVVTGNSNEQSCMLLKLLGMPFRLE</sequence>
<comment type="caution">
    <text evidence="9">The sequence shown here is derived from an EMBL/GenBank/DDBJ whole genome shotgun (WGS) entry which is preliminary data.</text>
</comment>
<keyword evidence="10" id="KW-1185">Reference proteome</keyword>
<keyword evidence="5" id="KW-0699">rRNA-binding</keyword>
<dbReference type="Proteomes" id="UP000034954">
    <property type="component" value="Unassembled WGS sequence"/>
</dbReference>
<dbReference type="InterPro" id="IPR022803">
    <property type="entry name" value="Ribosomal_uL5_dom_sf"/>
</dbReference>
<keyword evidence="2 5" id="KW-0689">Ribosomal protein</keyword>
<organism evidence="9 10">
    <name type="scientific">Candidatus Brocadia fulgida</name>
    <dbReference type="NCBI Taxonomy" id="380242"/>
    <lineage>
        <taxon>Bacteria</taxon>
        <taxon>Pseudomonadati</taxon>
        <taxon>Planctomycetota</taxon>
        <taxon>Candidatus Brocadiia</taxon>
        <taxon>Candidatus Brocadiales</taxon>
        <taxon>Candidatus Brocadiaceae</taxon>
        <taxon>Candidatus Brocadia</taxon>
    </lineage>
</organism>
<dbReference type="FunFam" id="3.30.1440.10:FF:000001">
    <property type="entry name" value="50S ribosomal protein L5"/>
    <property type="match status" value="1"/>
</dbReference>
<dbReference type="PATRIC" id="fig|380242.3.peg.2380"/>
<dbReference type="Pfam" id="PF00281">
    <property type="entry name" value="Ribosomal_L5"/>
    <property type="match status" value="1"/>
</dbReference>
<dbReference type="EMBL" id="LAQJ01000196">
    <property type="protein sequence ID" value="KKO19384.1"/>
    <property type="molecule type" value="Genomic_DNA"/>
</dbReference>
<dbReference type="PROSITE" id="PS00358">
    <property type="entry name" value="RIBOSOMAL_L5"/>
    <property type="match status" value="1"/>
</dbReference>
<evidence type="ECO:0000256" key="2">
    <source>
        <dbReference type="ARBA" id="ARBA00022980"/>
    </source>
</evidence>
<evidence type="ECO:0000259" key="7">
    <source>
        <dbReference type="Pfam" id="PF00281"/>
    </source>
</evidence>
<dbReference type="PANTHER" id="PTHR11994">
    <property type="entry name" value="60S RIBOSOMAL PROTEIN L11-RELATED"/>
    <property type="match status" value="1"/>
</dbReference>
<dbReference type="InterPro" id="IPR002132">
    <property type="entry name" value="Ribosomal_uL5"/>
</dbReference>
<dbReference type="GO" id="GO:0005840">
    <property type="term" value="C:ribosome"/>
    <property type="evidence" value="ECO:0007669"/>
    <property type="project" value="UniProtKB-KW"/>
</dbReference>
<protein>
    <recommendedName>
        <fullName evidence="4 5">Large ribosomal subunit protein uL5</fullName>
    </recommendedName>
</protein>
<dbReference type="InterPro" id="IPR020929">
    <property type="entry name" value="Ribosomal_uL5_CS"/>
</dbReference>
<evidence type="ECO:0000256" key="3">
    <source>
        <dbReference type="ARBA" id="ARBA00023274"/>
    </source>
</evidence>
<dbReference type="HAMAP" id="MF_01333_B">
    <property type="entry name" value="Ribosomal_uL5_B"/>
    <property type="match status" value="1"/>
</dbReference>
<dbReference type="GO" id="GO:1990904">
    <property type="term" value="C:ribonucleoprotein complex"/>
    <property type="evidence" value="ECO:0007669"/>
    <property type="project" value="UniProtKB-KW"/>
</dbReference>
<keyword evidence="5" id="KW-0820">tRNA-binding</keyword>
<keyword evidence="5" id="KW-0694">RNA-binding</keyword>
<evidence type="ECO:0000313" key="9">
    <source>
        <dbReference type="EMBL" id="KKO19384.1"/>
    </source>
</evidence>
<feature type="domain" description="Large ribosomal subunit protein uL5 C-terminal" evidence="8">
    <location>
        <begin position="85"/>
        <end position="177"/>
    </location>
</feature>
<accession>A0A0M2UY33</accession>
<evidence type="ECO:0000256" key="6">
    <source>
        <dbReference type="RuleBase" id="RU003930"/>
    </source>
</evidence>
<feature type="domain" description="Large ribosomal subunit protein uL5 N-terminal" evidence="7">
    <location>
        <begin position="24"/>
        <end position="80"/>
    </location>
</feature>
<evidence type="ECO:0000256" key="4">
    <source>
        <dbReference type="ARBA" id="ARBA00035245"/>
    </source>
</evidence>
<evidence type="ECO:0000256" key="5">
    <source>
        <dbReference type="HAMAP-Rule" id="MF_01333"/>
    </source>
</evidence>
<dbReference type="GO" id="GO:0019843">
    <property type="term" value="F:rRNA binding"/>
    <property type="evidence" value="ECO:0007669"/>
    <property type="project" value="UniProtKB-UniRule"/>
</dbReference>
<comment type="function">
    <text evidence="5">This is 1 of the proteins that bind and probably mediate the attachment of the 5S RNA into the large ribosomal subunit, where it forms part of the central protuberance. In the 70S ribosome it contacts protein S13 of the 30S subunit (bridge B1b), connecting the 2 subunits; this bridge is implicated in subunit movement. Contacts the P site tRNA; the 5S rRNA and some of its associated proteins might help stabilize positioning of ribosome-bound tRNAs.</text>
</comment>
<keyword evidence="3 5" id="KW-0687">Ribonucleoprotein</keyword>
<gene>
    <name evidence="5" type="primary">rplE</name>
    <name evidence="9" type="ORF">BROFUL_01911</name>
</gene>
<dbReference type="Gene3D" id="3.30.1440.10">
    <property type="match status" value="1"/>
</dbReference>
<reference evidence="9 10" key="1">
    <citation type="journal article" date="2013" name="BMC Microbiol.">
        <title>Identification of the type II cytochrome c maturation pathway in anammox bacteria by comparative genomics.</title>
        <authorList>
            <person name="Ferousi C."/>
            <person name="Speth D.R."/>
            <person name="Reimann J."/>
            <person name="Op den Camp H.J."/>
            <person name="Allen J.W."/>
            <person name="Keltjens J.T."/>
            <person name="Jetten M.S."/>
        </authorList>
    </citation>
    <scope>NUCLEOTIDE SEQUENCE [LARGE SCALE GENOMIC DNA]</scope>
    <source>
        <strain evidence="9">RU1</strain>
    </source>
</reference>
<dbReference type="Pfam" id="PF00673">
    <property type="entry name" value="Ribosomal_L5_C"/>
    <property type="match status" value="1"/>
</dbReference>
<comment type="similarity">
    <text evidence="1 5 6">Belongs to the universal ribosomal protein uL5 family.</text>
</comment>
<evidence type="ECO:0000256" key="1">
    <source>
        <dbReference type="ARBA" id="ARBA00008553"/>
    </source>
</evidence>
<comment type="subunit">
    <text evidence="5">Part of the 50S ribosomal subunit; part of the 5S rRNA/L5/L18/L25 subcomplex. Contacts the 5S rRNA and the P site tRNA. Forms a bridge to the 30S subunit in the 70S ribosome.</text>
</comment>